<evidence type="ECO:0000313" key="1">
    <source>
        <dbReference type="EMBL" id="OGF24671.1"/>
    </source>
</evidence>
<dbReference type="STRING" id="1797989.A3H66_02325"/>
<protein>
    <recommendedName>
        <fullName evidence="3">Thil AANH domain-containing protein</fullName>
    </recommendedName>
</protein>
<dbReference type="SUPFAM" id="SSF52402">
    <property type="entry name" value="Adenine nucleotide alpha hydrolases-like"/>
    <property type="match status" value="1"/>
</dbReference>
<organism evidence="1 2">
    <name type="scientific">Candidatus Falkowbacteria bacterium RIFCSPLOWO2_02_FULL_45_21</name>
    <dbReference type="NCBI Taxonomy" id="1797989"/>
    <lineage>
        <taxon>Bacteria</taxon>
        <taxon>Candidatus Falkowiibacteriota</taxon>
    </lineage>
</organism>
<gene>
    <name evidence="1" type="ORF">A3H66_02325</name>
</gene>
<sequence>MTKALILLSGGLDSMLAARLLMEQGVEVTGLSFKSYFFGTAKAKKVAERLGVKLIEMDFSEEHLAMVKNPQYGYGKNMNPCVDCHALMLGKAREIIENPPLNLPFTKGENVNGEYDFVATGEVLGERPMSQNPEALRLVEKIAGLKGRLIRPLSARLLDESDLEKTGRVDRSRLLDLNGRGRKRQLAMVKKYGIKEYSSPGGGCILTDPVFSEKLMKLMEYWPECSGNDIELLKHGRIYWLTLKTSKDAKGRQGGSRALVVVGRDQQDNENLLRFVQTGDILINMAEAAGPTSLIRIKNYELKITNETREIKVPQELKMSELKMDEGKNGEEIISLVALLASYYATKVRGRKVKLEVRSKNL</sequence>
<dbReference type="Gene3D" id="3.40.50.620">
    <property type="entry name" value="HUPs"/>
    <property type="match status" value="1"/>
</dbReference>
<accession>A0A1F5SEJ0</accession>
<reference evidence="1 2" key="1">
    <citation type="journal article" date="2016" name="Nat. Commun.">
        <title>Thousands of microbial genomes shed light on interconnected biogeochemical processes in an aquifer system.</title>
        <authorList>
            <person name="Anantharaman K."/>
            <person name="Brown C.T."/>
            <person name="Hug L.A."/>
            <person name="Sharon I."/>
            <person name="Castelle C.J."/>
            <person name="Probst A.J."/>
            <person name="Thomas B.C."/>
            <person name="Singh A."/>
            <person name="Wilkins M.J."/>
            <person name="Karaoz U."/>
            <person name="Brodie E.L."/>
            <person name="Williams K.H."/>
            <person name="Hubbard S.S."/>
            <person name="Banfield J.F."/>
        </authorList>
    </citation>
    <scope>NUCLEOTIDE SEQUENCE [LARGE SCALE GENOMIC DNA]</scope>
</reference>
<comment type="caution">
    <text evidence="1">The sequence shown here is derived from an EMBL/GenBank/DDBJ whole genome shotgun (WGS) entry which is preliminary data.</text>
</comment>
<dbReference type="InterPro" id="IPR014729">
    <property type="entry name" value="Rossmann-like_a/b/a_fold"/>
</dbReference>
<dbReference type="Pfam" id="PF03054">
    <property type="entry name" value="tRNA_Me_trans"/>
    <property type="match status" value="1"/>
</dbReference>
<dbReference type="AlphaFoldDB" id="A0A1F5SEJ0"/>
<evidence type="ECO:0000313" key="2">
    <source>
        <dbReference type="Proteomes" id="UP000178783"/>
    </source>
</evidence>
<dbReference type="PANTHER" id="PTHR11933:SF6">
    <property type="entry name" value="THIL AANH DOMAIN-CONTAINING PROTEIN"/>
    <property type="match status" value="1"/>
</dbReference>
<dbReference type="EMBL" id="MFFW01000003">
    <property type="protein sequence ID" value="OGF24671.1"/>
    <property type="molecule type" value="Genomic_DNA"/>
</dbReference>
<evidence type="ECO:0008006" key="3">
    <source>
        <dbReference type="Google" id="ProtNLM"/>
    </source>
</evidence>
<proteinExistence type="predicted"/>
<dbReference type="PANTHER" id="PTHR11933">
    <property type="entry name" value="TRNA 5-METHYLAMINOMETHYL-2-THIOURIDYLATE -METHYLTRANSFERASE"/>
    <property type="match status" value="1"/>
</dbReference>
<name>A0A1F5SEJ0_9BACT</name>
<dbReference type="Proteomes" id="UP000178783">
    <property type="component" value="Unassembled WGS sequence"/>
</dbReference>